<comment type="caution">
    <text evidence="13">The sequence shown here is derived from an EMBL/GenBank/DDBJ whole genome shotgun (WGS) entry which is preliminary data.</text>
</comment>
<dbReference type="GO" id="GO:0017038">
    <property type="term" value="P:protein import"/>
    <property type="evidence" value="ECO:0007669"/>
    <property type="project" value="TreeGrafter"/>
</dbReference>
<keyword evidence="3" id="KW-0997">Cell inner membrane</keyword>
<dbReference type="Pfam" id="PF01618">
    <property type="entry name" value="MotA_ExbB"/>
    <property type="match status" value="1"/>
</dbReference>
<dbReference type="PANTHER" id="PTHR30625">
    <property type="entry name" value="PROTEIN TOLQ"/>
    <property type="match status" value="1"/>
</dbReference>
<evidence type="ECO:0000313" key="13">
    <source>
        <dbReference type="EMBL" id="OEO29336.1"/>
    </source>
</evidence>
<evidence type="ECO:0000256" key="6">
    <source>
        <dbReference type="ARBA" id="ARBA00022989"/>
    </source>
</evidence>
<evidence type="ECO:0000256" key="11">
    <source>
        <dbReference type="SAM" id="Phobius"/>
    </source>
</evidence>
<dbReference type="GO" id="GO:0043213">
    <property type="term" value="P:bacteriocin transport"/>
    <property type="evidence" value="ECO:0007669"/>
    <property type="project" value="InterPro"/>
</dbReference>
<comment type="similarity">
    <text evidence="9">Belongs to the exbB/tolQ family.</text>
</comment>
<dbReference type="InterPro" id="IPR014163">
    <property type="entry name" value="Tol-Pal_TolQ"/>
</dbReference>
<feature type="transmembrane region" description="Helical" evidence="11">
    <location>
        <begin position="137"/>
        <end position="160"/>
    </location>
</feature>
<reference evidence="13 14" key="1">
    <citation type="journal article" date="2015" name="Genome Announc.">
        <title>Genome Assemblies of Three Soil-Associated Devosia species: D. insulae, D. limi, and D. soli.</title>
        <authorList>
            <person name="Hassan Y.I."/>
            <person name="Lepp D."/>
            <person name="Zhou T."/>
        </authorList>
    </citation>
    <scope>NUCLEOTIDE SEQUENCE [LARGE SCALE GENOMIC DNA]</scope>
    <source>
        <strain evidence="13 14">DS-56</strain>
    </source>
</reference>
<proteinExistence type="inferred from homology"/>
<feature type="domain" description="MotA/TolQ/ExbB proton channel" evidence="12">
    <location>
        <begin position="112"/>
        <end position="216"/>
    </location>
</feature>
<dbReference type="PANTHER" id="PTHR30625:SF3">
    <property type="entry name" value="TOL-PAL SYSTEM PROTEIN TOLQ"/>
    <property type="match status" value="1"/>
</dbReference>
<keyword evidence="5 11" id="KW-0812">Transmembrane</keyword>
<keyword evidence="6 11" id="KW-1133">Transmembrane helix</keyword>
<keyword evidence="4" id="KW-0132">Cell division</keyword>
<dbReference type="EMBL" id="LAJE02000288">
    <property type="protein sequence ID" value="OEO29336.1"/>
    <property type="molecule type" value="Genomic_DNA"/>
</dbReference>
<dbReference type="GO" id="GO:0051301">
    <property type="term" value="P:cell division"/>
    <property type="evidence" value="ECO:0007669"/>
    <property type="project" value="UniProtKB-KW"/>
</dbReference>
<comment type="subcellular location">
    <subcellularLocation>
        <location evidence="1">Cell membrane</location>
        <topology evidence="1">Multi-pass membrane protein</topology>
    </subcellularLocation>
    <subcellularLocation>
        <location evidence="9">Membrane</location>
        <topology evidence="9">Multi-pass membrane protein</topology>
    </subcellularLocation>
</comment>
<evidence type="ECO:0000256" key="5">
    <source>
        <dbReference type="ARBA" id="ARBA00022692"/>
    </source>
</evidence>
<name>A0A1E5XL54_9HYPH</name>
<evidence type="ECO:0000256" key="9">
    <source>
        <dbReference type="RuleBase" id="RU004057"/>
    </source>
</evidence>
<evidence type="ECO:0000313" key="14">
    <source>
        <dbReference type="Proteomes" id="UP000095463"/>
    </source>
</evidence>
<dbReference type="InterPro" id="IPR002898">
    <property type="entry name" value="MotA_ExbB_proton_chnl"/>
</dbReference>
<dbReference type="GO" id="GO:0005886">
    <property type="term" value="C:plasma membrane"/>
    <property type="evidence" value="ECO:0007669"/>
    <property type="project" value="UniProtKB-SubCell"/>
</dbReference>
<keyword evidence="7 11" id="KW-0472">Membrane</keyword>
<evidence type="ECO:0000256" key="4">
    <source>
        <dbReference type="ARBA" id="ARBA00022618"/>
    </source>
</evidence>
<feature type="region of interest" description="Disordered" evidence="10">
    <location>
        <begin position="239"/>
        <end position="259"/>
    </location>
</feature>
<evidence type="ECO:0000256" key="1">
    <source>
        <dbReference type="ARBA" id="ARBA00004651"/>
    </source>
</evidence>
<gene>
    <name evidence="13" type="ORF">VW23_026160</name>
</gene>
<dbReference type="Proteomes" id="UP000095463">
    <property type="component" value="Unassembled WGS sequence"/>
</dbReference>
<feature type="transmembrane region" description="Helical" evidence="11">
    <location>
        <begin position="180"/>
        <end position="202"/>
    </location>
</feature>
<evidence type="ECO:0000259" key="12">
    <source>
        <dbReference type="Pfam" id="PF01618"/>
    </source>
</evidence>
<dbReference type="AlphaFoldDB" id="A0A1E5XL54"/>
<feature type="transmembrane region" description="Helical" evidence="11">
    <location>
        <begin position="25"/>
        <end position="46"/>
    </location>
</feature>
<sequence length="259" mass="28461">MLAASPADASTLQFDLFHLFLQAHLVVQLVLIGLLLASVATWAIVLDRWRVILWERRAASRFERLFWSGRSLDEIEKSINLRRNIPAISALFLAALKEWRLSVEGGARLNLPTFRERVHAAMEVEAQRRIARMERGLLYLATIGSAGPFIGLFGTVWGIMNAFTSIAQQQNVSLAVVAPGIAEALAATALGLVAAIPAVVFYNKFSGDIAGFGSRLENFSRELWSTITRELDLAAAPANDSRGTVRHGLDEQRVGQPAR</sequence>
<evidence type="ECO:0000256" key="2">
    <source>
        <dbReference type="ARBA" id="ARBA00022475"/>
    </source>
</evidence>
<keyword evidence="14" id="KW-1185">Reference proteome</keyword>
<dbReference type="InterPro" id="IPR050790">
    <property type="entry name" value="ExbB/TolQ_transport"/>
</dbReference>
<keyword evidence="9" id="KW-0813">Transport</keyword>
<keyword evidence="2" id="KW-1003">Cell membrane</keyword>
<evidence type="ECO:0000256" key="10">
    <source>
        <dbReference type="SAM" id="MobiDB-lite"/>
    </source>
</evidence>
<evidence type="ECO:0000256" key="3">
    <source>
        <dbReference type="ARBA" id="ARBA00022519"/>
    </source>
</evidence>
<dbReference type="NCBIfam" id="TIGR02796">
    <property type="entry name" value="tolQ"/>
    <property type="match status" value="1"/>
</dbReference>
<keyword evidence="9" id="KW-0653">Protein transport</keyword>
<evidence type="ECO:0000256" key="7">
    <source>
        <dbReference type="ARBA" id="ARBA00023136"/>
    </source>
</evidence>
<protein>
    <submittedName>
        <fullName evidence="13">Protein TolQ</fullName>
    </submittedName>
</protein>
<accession>A0A1E5XL54</accession>
<evidence type="ECO:0000256" key="8">
    <source>
        <dbReference type="ARBA" id="ARBA00023306"/>
    </source>
</evidence>
<organism evidence="13 14">
    <name type="scientific">Devosia insulae DS-56</name>
    <dbReference type="NCBI Taxonomy" id="1116389"/>
    <lineage>
        <taxon>Bacteria</taxon>
        <taxon>Pseudomonadati</taxon>
        <taxon>Pseudomonadota</taxon>
        <taxon>Alphaproteobacteria</taxon>
        <taxon>Hyphomicrobiales</taxon>
        <taxon>Devosiaceae</taxon>
        <taxon>Devosia</taxon>
    </lineage>
</organism>
<keyword evidence="8" id="KW-0131">Cell cycle</keyword>